<evidence type="ECO:0000259" key="9">
    <source>
        <dbReference type="Pfam" id="PF01979"/>
    </source>
</evidence>
<accession>A0A6N6VTY8</accession>
<feature type="domain" description="Amidohydrolase-related" evidence="9">
    <location>
        <begin position="49"/>
        <end position="380"/>
    </location>
</feature>
<keyword evidence="11" id="KW-1185">Reference proteome</keyword>
<dbReference type="AlphaFoldDB" id="A0A6N6VTY8"/>
<dbReference type="InterPro" id="IPR032466">
    <property type="entry name" value="Metal_Hydrolase"/>
</dbReference>
<dbReference type="PIRSF" id="PIRSF038994">
    <property type="entry name" value="NagA"/>
    <property type="match status" value="1"/>
</dbReference>
<evidence type="ECO:0000256" key="2">
    <source>
        <dbReference type="ARBA" id="ARBA00022723"/>
    </source>
</evidence>
<comment type="cofactor">
    <cofactor evidence="8">
        <name>a divalent metal cation</name>
        <dbReference type="ChEBI" id="CHEBI:60240"/>
    </cofactor>
    <text evidence="8">Binds 1 divalent metal cation per subunit.</text>
</comment>
<dbReference type="OrthoDB" id="9776488at2"/>
<dbReference type="EMBL" id="WFLM01000002">
    <property type="protein sequence ID" value="KAB8039531.1"/>
    <property type="molecule type" value="Genomic_DNA"/>
</dbReference>
<comment type="similarity">
    <text evidence="1 5">Belongs to the metallo-dependent hydrolases superfamily. NagA family.</text>
</comment>
<reference evidence="10 11" key="1">
    <citation type="submission" date="2019-10" db="EMBL/GenBank/DDBJ databases">
        <title>New species of Slilvanegrellaceae.</title>
        <authorList>
            <person name="Pitt A."/>
            <person name="Hahn M.W."/>
        </authorList>
    </citation>
    <scope>NUCLEOTIDE SEQUENCE [LARGE SCALE GENOMIC DNA]</scope>
    <source>
        <strain evidence="10 11">SP-Ram-0.45-NSY-1</strain>
    </source>
</reference>
<keyword evidence="3 5" id="KW-0378">Hydrolase</keyword>
<name>A0A6N6VTY8_9BACT</name>
<evidence type="ECO:0000256" key="3">
    <source>
        <dbReference type="ARBA" id="ARBA00022801"/>
    </source>
</evidence>
<dbReference type="InterPro" id="IPR011059">
    <property type="entry name" value="Metal-dep_hydrolase_composite"/>
</dbReference>
<evidence type="ECO:0000313" key="10">
    <source>
        <dbReference type="EMBL" id="KAB8039531.1"/>
    </source>
</evidence>
<organism evidence="10 11">
    <name type="scientific">Silvanigrella paludirubra</name>
    <dbReference type="NCBI Taxonomy" id="2499159"/>
    <lineage>
        <taxon>Bacteria</taxon>
        <taxon>Pseudomonadati</taxon>
        <taxon>Bdellovibrionota</taxon>
        <taxon>Oligoflexia</taxon>
        <taxon>Silvanigrellales</taxon>
        <taxon>Silvanigrellaceae</taxon>
        <taxon>Silvanigrella</taxon>
    </lineage>
</organism>
<evidence type="ECO:0000256" key="4">
    <source>
        <dbReference type="ARBA" id="ARBA00023277"/>
    </source>
</evidence>
<feature type="binding site" evidence="7">
    <location>
        <position position="247"/>
    </location>
    <ligand>
        <name>substrate</name>
    </ligand>
</feature>
<evidence type="ECO:0000256" key="1">
    <source>
        <dbReference type="ARBA" id="ARBA00010716"/>
    </source>
</evidence>
<dbReference type="EC" id="3.5.1.25" evidence="10"/>
<dbReference type="RefSeq" id="WP_153418770.1">
    <property type="nucleotide sequence ID" value="NZ_WFLM01000002.1"/>
</dbReference>
<feature type="binding site" evidence="7">
    <location>
        <begin position="215"/>
        <end position="216"/>
    </location>
    <ligand>
        <name>substrate</name>
    </ligand>
</feature>
<keyword evidence="4 5" id="KW-0119">Carbohydrate metabolism</keyword>
<evidence type="ECO:0000256" key="6">
    <source>
        <dbReference type="PIRSR" id="PIRSR038994-1"/>
    </source>
</evidence>
<evidence type="ECO:0000313" key="11">
    <source>
        <dbReference type="Proteomes" id="UP000437748"/>
    </source>
</evidence>
<dbReference type="PANTHER" id="PTHR11113">
    <property type="entry name" value="N-ACETYLGLUCOSAMINE-6-PHOSPHATE DEACETYLASE"/>
    <property type="match status" value="1"/>
</dbReference>
<dbReference type="SUPFAM" id="SSF51556">
    <property type="entry name" value="Metallo-dependent hydrolases"/>
    <property type="match status" value="1"/>
</dbReference>
<feature type="binding site" evidence="8">
    <location>
        <position position="127"/>
    </location>
    <ligand>
        <name>Zn(2+)</name>
        <dbReference type="ChEBI" id="CHEBI:29105"/>
    </ligand>
</feature>
<feature type="binding site" evidence="7">
    <location>
        <position position="223"/>
    </location>
    <ligand>
        <name>substrate</name>
    </ligand>
</feature>
<evidence type="ECO:0000256" key="8">
    <source>
        <dbReference type="PIRSR" id="PIRSR038994-3"/>
    </source>
</evidence>
<feature type="binding site" evidence="7">
    <location>
        <begin position="303"/>
        <end position="305"/>
    </location>
    <ligand>
        <name>substrate</name>
    </ligand>
</feature>
<dbReference type="GO" id="GO:0008448">
    <property type="term" value="F:N-acetylglucosamine-6-phosphate deacetylase activity"/>
    <property type="evidence" value="ECO:0007669"/>
    <property type="project" value="UniProtKB-EC"/>
</dbReference>
<feature type="binding site" evidence="8">
    <location>
        <position position="191"/>
    </location>
    <ligand>
        <name>Zn(2+)</name>
        <dbReference type="ChEBI" id="CHEBI:29105"/>
    </ligand>
</feature>
<dbReference type="FunFam" id="3.20.20.140:FF:000004">
    <property type="entry name" value="N-acetylglucosamine-6-phosphate deacetylase"/>
    <property type="match status" value="1"/>
</dbReference>
<proteinExistence type="inferred from homology"/>
<dbReference type="Pfam" id="PF01979">
    <property type="entry name" value="Amidohydro_1"/>
    <property type="match status" value="1"/>
</dbReference>
<dbReference type="GO" id="GO:0006046">
    <property type="term" value="P:N-acetylglucosamine catabolic process"/>
    <property type="evidence" value="ECO:0007669"/>
    <property type="project" value="TreeGrafter"/>
</dbReference>
<gene>
    <name evidence="10" type="primary">nagA</name>
    <name evidence="10" type="ORF">GCL60_04555</name>
</gene>
<dbReference type="Gene3D" id="2.30.40.10">
    <property type="entry name" value="Urease, subunit C, domain 1"/>
    <property type="match status" value="1"/>
</dbReference>
<comment type="caution">
    <text evidence="10">The sequence shown here is derived from an EMBL/GenBank/DDBJ whole genome shotgun (WGS) entry which is preliminary data.</text>
</comment>
<dbReference type="CDD" id="cd00854">
    <property type="entry name" value="NagA"/>
    <property type="match status" value="1"/>
</dbReference>
<keyword evidence="2 8" id="KW-0479">Metal-binding</keyword>
<dbReference type="GO" id="GO:0046872">
    <property type="term" value="F:metal ion binding"/>
    <property type="evidence" value="ECO:0007669"/>
    <property type="project" value="UniProtKB-KW"/>
</dbReference>
<dbReference type="Proteomes" id="UP000437748">
    <property type="component" value="Unassembled WGS sequence"/>
</dbReference>
<sequence length="385" mass="42564">MLCLTNACLFDGNSFIKNKNIYIKDGKIIDISSKKNKNNYQEIDVNKNIVCPGFIDIQLNGGGGAFFNDNPSIEHLKKMALAHLTFGTTSFLPTFITDDKNKIPLAISCINKALSQKMSGILGIHLEGPFLNKEKKGIHPSKFIRLPNEADIDNIIKIKEGIVLVTLAPEMVEANFIKRLIENKVIVFAGHTNATYEKMNESFQLGIKGVTHLFNACSPLSSREPGVVGASLLHENSWCGIIADGHHVSFETIKLAFKTKAKNKFILVSDAMSPVGTELESFYINENKIFVKNGKYVDQSGTLAGSAITVYDAFKNLLSKNLVTLEESLQMSSTNAAQCLGIDNEKSLFKKGRVLPHFDADLLILNKQNFNILNIIQNGQLKTFH</sequence>
<dbReference type="NCBIfam" id="TIGR00221">
    <property type="entry name" value="nagA"/>
    <property type="match status" value="1"/>
</dbReference>
<dbReference type="SUPFAM" id="SSF51338">
    <property type="entry name" value="Composite domain of metallo-dependent hydrolases"/>
    <property type="match status" value="1"/>
</dbReference>
<feature type="binding site" evidence="7">
    <location>
        <position position="138"/>
    </location>
    <ligand>
        <name>substrate</name>
    </ligand>
</feature>
<feature type="binding site" evidence="8">
    <location>
        <position position="212"/>
    </location>
    <ligand>
        <name>Zn(2+)</name>
        <dbReference type="ChEBI" id="CHEBI:29105"/>
    </ligand>
</feature>
<dbReference type="PANTHER" id="PTHR11113:SF14">
    <property type="entry name" value="N-ACETYLGLUCOSAMINE-6-PHOSPHATE DEACETYLASE"/>
    <property type="match status" value="1"/>
</dbReference>
<dbReference type="InterPro" id="IPR006680">
    <property type="entry name" value="Amidohydro-rel"/>
</dbReference>
<protein>
    <submittedName>
        <fullName evidence="10">N-acetylglucosamine-6-phosphate deacetylase</fullName>
        <ecNumber evidence="10">3.5.1.25</ecNumber>
    </submittedName>
</protein>
<feature type="active site" description="Proton donor/acceptor" evidence="6">
    <location>
        <position position="270"/>
    </location>
</feature>
<dbReference type="Gene3D" id="3.20.20.140">
    <property type="entry name" value="Metal-dependent hydrolases"/>
    <property type="match status" value="1"/>
</dbReference>
<evidence type="ECO:0000256" key="7">
    <source>
        <dbReference type="PIRSR" id="PIRSR038994-2"/>
    </source>
</evidence>
<evidence type="ECO:0000256" key="5">
    <source>
        <dbReference type="PIRNR" id="PIRNR038994"/>
    </source>
</evidence>
<dbReference type="InterPro" id="IPR003764">
    <property type="entry name" value="GlcNAc_6-P_deAcase"/>
</dbReference>